<proteinExistence type="predicted"/>
<dbReference type="OrthoDB" id="9157137at2"/>
<evidence type="ECO:0000313" key="2">
    <source>
        <dbReference type="Proteomes" id="UP000389128"/>
    </source>
</evidence>
<accession>A0A6C2D4T0</accession>
<keyword evidence="2" id="KW-1185">Reference proteome</keyword>
<organism evidence="1 2">
    <name type="scientific">Zoogloea oleivorans</name>
    <dbReference type="NCBI Taxonomy" id="1552750"/>
    <lineage>
        <taxon>Bacteria</taxon>
        <taxon>Pseudomonadati</taxon>
        <taxon>Pseudomonadota</taxon>
        <taxon>Betaproteobacteria</taxon>
        <taxon>Rhodocyclales</taxon>
        <taxon>Zoogloeaceae</taxon>
        <taxon>Zoogloea</taxon>
    </lineage>
</organism>
<dbReference type="AlphaFoldDB" id="A0A6C2D4T0"/>
<evidence type="ECO:0008006" key="3">
    <source>
        <dbReference type="Google" id="ProtNLM"/>
    </source>
</evidence>
<evidence type="ECO:0000313" key="1">
    <source>
        <dbReference type="EMBL" id="TYC60723.1"/>
    </source>
</evidence>
<gene>
    <name evidence="1" type="ORF">ETQ85_04815</name>
</gene>
<sequence length="171" mass="19563">MTDSEKPYEEWTVAEMFAAREKTEREAASLLGEFLFEFGRLEMAQGLCLVWHDGGRELESLTIKASALSFSGRLDLMVNLLEKSSASGSKKEQAYRSWIDQAHEVRKIRNKLAHGRWGVEAYGRCVFHVSGLPTSPDQRQTEFSLDELRASIEKMRDLQRDLAAMRNSWAF</sequence>
<dbReference type="Proteomes" id="UP000389128">
    <property type="component" value="Unassembled WGS sequence"/>
</dbReference>
<reference evidence="1 2" key="1">
    <citation type="submission" date="2019-01" db="EMBL/GenBank/DDBJ databases">
        <title>Zoogloea oleivorans genome sequencing and assembly.</title>
        <authorList>
            <person name="Tancsics A."/>
            <person name="Farkas M."/>
            <person name="Kriszt B."/>
            <person name="Maroti G."/>
            <person name="Horvath B."/>
        </authorList>
    </citation>
    <scope>NUCLEOTIDE SEQUENCE [LARGE SCALE GENOMIC DNA]</scope>
    <source>
        <strain evidence="1 2">Buc</strain>
    </source>
</reference>
<dbReference type="RefSeq" id="WP_148577926.1">
    <property type="nucleotide sequence ID" value="NZ_SDKK01000004.1"/>
</dbReference>
<protein>
    <recommendedName>
        <fullName evidence="3">MAE-28990/MAE-18760-like HEPN domain-containing protein</fullName>
    </recommendedName>
</protein>
<dbReference type="EMBL" id="SDKK01000004">
    <property type="protein sequence ID" value="TYC60723.1"/>
    <property type="molecule type" value="Genomic_DNA"/>
</dbReference>
<comment type="caution">
    <text evidence="1">The sequence shown here is derived from an EMBL/GenBank/DDBJ whole genome shotgun (WGS) entry which is preliminary data.</text>
</comment>
<name>A0A6C2D4T0_9RHOO</name>